<dbReference type="SUPFAM" id="SSF53474">
    <property type="entry name" value="alpha/beta-Hydrolases"/>
    <property type="match status" value="1"/>
</dbReference>
<comment type="similarity">
    <text evidence="1">Belongs to the type-B carboxylesterase/lipase family.</text>
</comment>
<name>A0AAD4CIP3_ASPNN</name>
<evidence type="ECO:0000256" key="4">
    <source>
        <dbReference type="ARBA" id="ARBA00023125"/>
    </source>
</evidence>
<dbReference type="GO" id="GO:0003677">
    <property type="term" value="F:DNA binding"/>
    <property type="evidence" value="ECO:0007669"/>
    <property type="project" value="UniProtKB-KW"/>
</dbReference>
<dbReference type="InterPro" id="IPR036864">
    <property type="entry name" value="Zn2-C6_fun-type_DNA-bd_sf"/>
</dbReference>
<dbReference type="CDD" id="cd00067">
    <property type="entry name" value="GAL4"/>
    <property type="match status" value="1"/>
</dbReference>
<dbReference type="AlphaFoldDB" id="A0AAD4CIP3"/>
<dbReference type="Gene3D" id="3.40.50.1820">
    <property type="entry name" value="alpha/beta hydrolase"/>
    <property type="match status" value="1"/>
</dbReference>
<organism evidence="9 10">
    <name type="scientific">Aspergillus nanangensis</name>
    <dbReference type="NCBI Taxonomy" id="2582783"/>
    <lineage>
        <taxon>Eukaryota</taxon>
        <taxon>Fungi</taxon>
        <taxon>Dikarya</taxon>
        <taxon>Ascomycota</taxon>
        <taxon>Pezizomycotina</taxon>
        <taxon>Eurotiomycetes</taxon>
        <taxon>Eurotiomycetidae</taxon>
        <taxon>Eurotiales</taxon>
        <taxon>Aspergillaceae</taxon>
        <taxon>Aspergillus</taxon>
        <taxon>Aspergillus subgen. Circumdati</taxon>
    </lineage>
</organism>
<protein>
    <recommendedName>
        <fullName evidence="11">Carboxylesterase type B domain-containing protein</fullName>
    </recommendedName>
</protein>
<evidence type="ECO:0000259" key="7">
    <source>
        <dbReference type="Pfam" id="PF00135"/>
    </source>
</evidence>
<reference evidence="9" key="1">
    <citation type="journal article" date="2019" name="Beilstein J. Org. Chem.">
        <title>Nanangenines: drimane sesquiterpenoids as the dominant metabolite cohort of a novel Australian fungus, Aspergillus nanangensis.</title>
        <authorList>
            <person name="Lacey H.J."/>
            <person name="Gilchrist C.L.M."/>
            <person name="Crombie A."/>
            <person name="Kalaitzis J.A."/>
            <person name="Vuong D."/>
            <person name="Rutledge P.J."/>
            <person name="Turner P."/>
            <person name="Pitt J.I."/>
            <person name="Lacey E."/>
            <person name="Chooi Y.H."/>
            <person name="Piggott A.M."/>
        </authorList>
    </citation>
    <scope>NUCLEOTIDE SEQUENCE</scope>
    <source>
        <strain evidence="9">MST-FP2251</strain>
    </source>
</reference>
<keyword evidence="6" id="KW-0539">Nucleus</keyword>
<keyword evidence="3" id="KW-0805">Transcription regulation</keyword>
<dbReference type="SUPFAM" id="SSF57701">
    <property type="entry name" value="Zn2/Cys6 DNA-binding domain"/>
    <property type="match status" value="1"/>
</dbReference>
<dbReference type="InterPro" id="IPR029058">
    <property type="entry name" value="AB_hydrolase_fold"/>
</dbReference>
<dbReference type="GO" id="GO:0000981">
    <property type="term" value="F:DNA-binding transcription factor activity, RNA polymerase II-specific"/>
    <property type="evidence" value="ECO:0007669"/>
    <property type="project" value="InterPro"/>
</dbReference>
<keyword evidence="5" id="KW-0804">Transcription</keyword>
<dbReference type="Pfam" id="PF00172">
    <property type="entry name" value="Zn_clus"/>
    <property type="match status" value="1"/>
</dbReference>
<evidence type="ECO:0000256" key="1">
    <source>
        <dbReference type="ARBA" id="ARBA00005964"/>
    </source>
</evidence>
<reference evidence="9" key="2">
    <citation type="submission" date="2020-02" db="EMBL/GenBank/DDBJ databases">
        <authorList>
            <person name="Gilchrist C.L.M."/>
            <person name="Chooi Y.-H."/>
        </authorList>
    </citation>
    <scope>NUCLEOTIDE SEQUENCE</scope>
    <source>
        <strain evidence="9">MST-FP2251</strain>
    </source>
</reference>
<evidence type="ECO:0000256" key="2">
    <source>
        <dbReference type="ARBA" id="ARBA00022801"/>
    </source>
</evidence>
<evidence type="ECO:0000313" key="10">
    <source>
        <dbReference type="Proteomes" id="UP001194746"/>
    </source>
</evidence>
<feature type="domain" description="Carboxylesterase type B" evidence="7">
    <location>
        <begin position="27"/>
        <end position="318"/>
    </location>
</feature>
<dbReference type="GO" id="GO:0009893">
    <property type="term" value="P:positive regulation of metabolic process"/>
    <property type="evidence" value="ECO:0007669"/>
    <property type="project" value="UniProtKB-ARBA"/>
</dbReference>
<proteinExistence type="inferred from homology"/>
<dbReference type="GO" id="GO:0008270">
    <property type="term" value="F:zinc ion binding"/>
    <property type="evidence" value="ECO:0007669"/>
    <property type="project" value="InterPro"/>
</dbReference>
<keyword evidence="2" id="KW-0378">Hydrolase</keyword>
<dbReference type="Proteomes" id="UP001194746">
    <property type="component" value="Unassembled WGS sequence"/>
</dbReference>
<dbReference type="GO" id="GO:0016787">
    <property type="term" value="F:hydrolase activity"/>
    <property type="evidence" value="ECO:0007669"/>
    <property type="project" value="UniProtKB-KW"/>
</dbReference>
<dbReference type="PANTHER" id="PTHR43142">
    <property type="entry name" value="CARBOXYLIC ESTER HYDROLASE"/>
    <property type="match status" value="1"/>
</dbReference>
<feature type="domain" description="Zn(2)-C6 fungal-type" evidence="8">
    <location>
        <begin position="413"/>
        <end position="439"/>
    </location>
</feature>
<dbReference type="Pfam" id="PF00135">
    <property type="entry name" value="COesterase"/>
    <property type="match status" value="1"/>
</dbReference>
<accession>A0AAD4CIP3</accession>
<sequence length="833" mass="92530">METPPIEIQLPSGAITALQEEGLIHARGIPYAEAERFQPPKPLTKWHEVVDCTKPAAICPQRPSRLNFVTGDLVQGQPMSEHCLNLSIIAPSSALDHTGTLPVMVWFHGGAFLSGGGDFECYKPRGLASRGIVVINVTHRLGIVGYLEMEGIAPANLGLLDQIAALRWVQKNVSFIGGDPTKITVVGQSAGSQSIYCMMISDDTAGLFQRAILQSTPLGKSIPDEEIARKLSTKAKALLGENASTVSTEELLDIQTKVIIEAKRLGIDGTGLWPQFGRAPLPEISVIPQRLQQAAQQYKILIGWTKDEGSCFVDMMPNPPPWFRYPLVGPLLRHYMISQYTCERFARPSQQFHHQFLQDGGDSSTYFFKWSPPGSRYGATHCIELPFLLGPWSAWSEAPMVKGPGSQCVVDKRCRVRHLKCDTQLPTCIACKQAEVDCDRSFNVRFRQGLDLDHNIAHAFPGLELWLKPTGPFIIYDETPAIQGLYHVGISQSICERDNVLEDIHAGLRVGEIDDSLVTLEHAIPTTPVGAAPDNLDEQATHFQISDLTPEPNIHYSPNNNPSTGASSEGHFLPAKQVTPFSEREATLMRNFVENMALWADVTDPQQHFAVDVPSRALREPILRFAIFAFSSQHINRQHNANIEEALNYHNQCLQLLIPILSGQGELNDVIFATVAILRQLEEMDCEDKQFHLTGTTHLLNAVSSSGLSGGLSEAAAWLCLREDIHISLTSQKPLKTYLQGFSSSDVFTRNDDYAWANKMVFLLAKLLKYSFHYGGSTYMASLRSIEQEIENWNIAKPHTFDPIKFIPRGKEPYRRLPDIWMLLPVHGSPAHS</sequence>
<keyword evidence="10" id="KW-1185">Reference proteome</keyword>
<comment type="caution">
    <text evidence="9">The sequence shown here is derived from an EMBL/GenBank/DDBJ whole genome shotgun (WGS) entry which is preliminary data.</text>
</comment>
<evidence type="ECO:0000256" key="5">
    <source>
        <dbReference type="ARBA" id="ARBA00023163"/>
    </source>
</evidence>
<evidence type="ECO:0008006" key="11">
    <source>
        <dbReference type="Google" id="ProtNLM"/>
    </source>
</evidence>
<gene>
    <name evidence="9" type="ORF">FE257_010618</name>
</gene>
<dbReference type="EMBL" id="VCAU01000068">
    <property type="protein sequence ID" value="KAF9887002.1"/>
    <property type="molecule type" value="Genomic_DNA"/>
</dbReference>
<dbReference type="PANTHER" id="PTHR43142:SF1">
    <property type="entry name" value="CARBOXYLIC ESTER HYDROLASE"/>
    <property type="match status" value="1"/>
</dbReference>
<evidence type="ECO:0000259" key="8">
    <source>
        <dbReference type="Pfam" id="PF00172"/>
    </source>
</evidence>
<evidence type="ECO:0000256" key="3">
    <source>
        <dbReference type="ARBA" id="ARBA00023015"/>
    </source>
</evidence>
<evidence type="ECO:0000313" key="9">
    <source>
        <dbReference type="EMBL" id="KAF9887002.1"/>
    </source>
</evidence>
<dbReference type="InterPro" id="IPR002018">
    <property type="entry name" value="CarbesteraseB"/>
</dbReference>
<evidence type="ECO:0000256" key="6">
    <source>
        <dbReference type="ARBA" id="ARBA00023242"/>
    </source>
</evidence>
<keyword evidence="4" id="KW-0238">DNA-binding</keyword>
<dbReference type="InterPro" id="IPR001138">
    <property type="entry name" value="Zn2Cys6_DnaBD"/>
</dbReference>